<evidence type="ECO:0000256" key="4">
    <source>
        <dbReference type="ARBA" id="ARBA00022895"/>
    </source>
</evidence>
<keyword evidence="9" id="KW-1185">Reference proteome</keyword>
<evidence type="ECO:0000256" key="2">
    <source>
        <dbReference type="ARBA" id="ARBA00004574"/>
    </source>
</evidence>
<reference evidence="8" key="3">
    <citation type="submission" date="2025-09" db="UniProtKB">
        <authorList>
            <consortium name="Ensembl"/>
        </authorList>
    </citation>
    <scope>IDENTIFICATION</scope>
</reference>
<proteinExistence type="predicted"/>
<dbReference type="InterPro" id="IPR028631">
    <property type="entry name" value="ACD"/>
</dbReference>
<evidence type="ECO:0000313" key="8">
    <source>
        <dbReference type="Ensembl" id="ENSGACP00000033948.1"/>
    </source>
</evidence>
<feature type="compositionally biased region" description="Low complexity" evidence="6">
    <location>
        <begin position="282"/>
        <end position="291"/>
    </location>
</feature>
<keyword evidence="4" id="KW-0779">Telomere</keyword>
<dbReference type="GO" id="GO:0007004">
    <property type="term" value="P:telomere maintenance via telomerase"/>
    <property type="evidence" value="ECO:0007669"/>
    <property type="project" value="InterPro"/>
</dbReference>
<keyword evidence="5" id="KW-0539">Nucleus</keyword>
<dbReference type="GO" id="GO:0032211">
    <property type="term" value="P:negative regulation of telomere maintenance via telomerase"/>
    <property type="evidence" value="ECO:0007669"/>
    <property type="project" value="TreeGrafter"/>
</dbReference>
<dbReference type="Gene3D" id="2.40.50.960">
    <property type="match status" value="1"/>
</dbReference>
<reference evidence="8" key="2">
    <citation type="submission" date="2025-08" db="UniProtKB">
        <authorList>
            <consortium name="Ensembl"/>
        </authorList>
    </citation>
    <scope>IDENTIFICATION</scope>
</reference>
<feature type="region of interest" description="Disordered" evidence="6">
    <location>
        <begin position="171"/>
        <end position="192"/>
    </location>
</feature>
<dbReference type="Pfam" id="PF10341">
    <property type="entry name" value="TPP1"/>
    <property type="match status" value="1"/>
</dbReference>
<protein>
    <recommendedName>
        <fullName evidence="7">Shelterin complex subunit TPP1/Est3 domain-containing protein</fullName>
    </recommendedName>
</protein>
<dbReference type="GO" id="GO:0005697">
    <property type="term" value="C:telomerase holoenzyme complex"/>
    <property type="evidence" value="ECO:0007669"/>
    <property type="project" value="InterPro"/>
</dbReference>
<feature type="domain" description="Shelterin complex subunit TPP1/Est3" evidence="7">
    <location>
        <begin position="11"/>
        <end position="97"/>
    </location>
</feature>
<evidence type="ECO:0000313" key="9">
    <source>
        <dbReference type="Proteomes" id="UP000007635"/>
    </source>
</evidence>
<evidence type="ECO:0000256" key="1">
    <source>
        <dbReference type="ARBA" id="ARBA00004123"/>
    </source>
</evidence>
<name>A0AAQ4P7M7_GASAC</name>
<dbReference type="GO" id="GO:0016233">
    <property type="term" value="P:telomere capping"/>
    <property type="evidence" value="ECO:0007669"/>
    <property type="project" value="InterPro"/>
</dbReference>
<evidence type="ECO:0000256" key="5">
    <source>
        <dbReference type="ARBA" id="ARBA00023242"/>
    </source>
</evidence>
<dbReference type="InterPro" id="IPR019437">
    <property type="entry name" value="TPP1/Est3"/>
</dbReference>
<dbReference type="GO" id="GO:0070187">
    <property type="term" value="C:shelterin complex"/>
    <property type="evidence" value="ECO:0007669"/>
    <property type="project" value="InterPro"/>
</dbReference>
<dbReference type="PANTHER" id="PTHR14487:SF3">
    <property type="entry name" value="ADRENOCORTICAL DYSPLASIA PROTEIN HOMOLOG"/>
    <property type="match status" value="1"/>
</dbReference>
<evidence type="ECO:0000259" key="7">
    <source>
        <dbReference type="Pfam" id="PF10341"/>
    </source>
</evidence>
<keyword evidence="3" id="KW-0158">Chromosome</keyword>
<dbReference type="GO" id="GO:0042162">
    <property type="term" value="F:telomeric DNA binding"/>
    <property type="evidence" value="ECO:0007669"/>
    <property type="project" value="InterPro"/>
</dbReference>
<dbReference type="GO" id="GO:0070198">
    <property type="term" value="P:protein localization to chromosome, telomeric region"/>
    <property type="evidence" value="ECO:0007669"/>
    <property type="project" value="TreeGrafter"/>
</dbReference>
<dbReference type="GeneTree" id="ENSGT00940000175365"/>
<dbReference type="Ensembl" id="ENSGACT00000040725.1">
    <property type="protein sequence ID" value="ENSGACP00000033948.1"/>
    <property type="gene ID" value="ENSGACG00000002537.2"/>
</dbReference>
<accession>A0AAQ4P7M7</accession>
<evidence type="ECO:0000256" key="3">
    <source>
        <dbReference type="ARBA" id="ARBA00022454"/>
    </source>
</evidence>
<dbReference type="AlphaFoldDB" id="A0AAQ4P7M7"/>
<feature type="compositionally biased region" description="Polar residues" evidence="6">
    <location>
        <begin position="262"/>
        <end position="271"/>
    </location>
</feature>
<feature type="region of interest" description="Disordered" evidence="6">
    <location>
        <begin position="211"/>
        <end position="390"/>
    </location>
</feature>
<dbReference type="PANTHER" id="PTHR14487">
    <property type="entry name" value="ADRENOCORTICAL DYSPLASIA PROTEIN ACD"/>
    <property type="match status" value="1"/>
</dbReference>
<organism evidence="8 9">
    <name type="scientific">Gasterosteus aculeatus aculeatus</name>
    <name type="common">three-spined stickleback</name>
    <dbReference type="NCBI Taxonomy" id="481459"/>
    <lineage>
        <taxon>Eukaryota</taxon>
        <taxon>Metazoa</taxon>
        <taxon>Chordata</taxon>
        <taxon>Craniata</taxon>
        <taxon>Vertebrata</taxon>
        <taxon>Euteleostomi</taxon>
        <taxon>Actinopterygii</taxon>
        <taxon>Neopterygii</taxon>
        <taxon>Teleostei</taxon>
        <taxon>Neoteleostei</taxon>
        <taxon>Acanthomorphata</taxon>
        <taxon>Eupercaria</taxon>
        <taxon>Perciformes</taxon>
        <taxon>Cottioidei</taxon>
        <taxon>Gasterosteales</taxon>
        <taxon>Gasterosteidae</taxon>
        <taxon>Gasterosteus</taxon>
    </lineage>
</organism>
<sequence length="452" mass="48916">MWGGLGRKEVLSPWIESLILGYGEQREESHGGQLKARVIEVGDISKSQDVGSEGPAGLLFLSDGLLQIPAILTKSAWEHLQQEEDRECFTSLVNTTVWSALSSPQPSTSTSTWDQLATHTDTTWGVDRVKYKGVEGFKVPMKCLLISAENALQNQTPLNVRGGTAGELFAPREDREGSVPPPSESTSPSIDDAEWRVANGEEENAMADVKDLSNPWDAFPPPWETSSSSDASPRRLVDPAAAAAAAPGFRSDHPVIPAFSPKESQQASEPSNLPPYQKLQQSSASPCASPPEYLTGLSEAAPAADQGRTDSPPPPPPPASDQVEETVEREYGKAKRKRSEPTTWVEEGEAQVSGSSPSWLFDTQAGCRAHEGSSPWKPPRTPARTVPRSTATARRFSYSYLPSGQNLHDFSRFKVAESFLRWAVRYLVVPKQTGDPAAADQALSDEPAVTSL</sequence>
<evidence type="ECO:0000256" key="6">
    <source>
        <dbReference type="SAM" id="MobiDB-lite"/>
    </source>
</evidence>
<dbReference type="Proteomes" id="UP000007635">
    <property type="component" value="Chromosome XIX"/>
</dbReference>
<reference evidence="8 9" key="1">
    <citation type="journal article" date="2021" name="G3 (Bethesda)">
        <title>Improved contiguity of the threespine stickleback genome using long-read sequencing.</title>
        <authorList>
            <person name="Nath S."/>
            <person name="Shaw D.E."/>
            <person name="White M.A."/>
        </authorList>
    </citation>
    <scope>NUCLEOTIDE SEQUENCE [LARGE SCALE GENOMIC DNA]</scope>
    <source>
        <strain evidence="8 9">Lake Benthic</strain>
    </source>
</reference>
<comment type="subcellular location">
    <subcellularLocation>
        <location evidence="2">Chromosome</location>
        <location evidence="2">Telomere</location>
    </subcellularLocation>
    <subcellularLocation>
        <location evidence="1">Nucleus</location>
    </subcellularLocation>
</comment>